<feature type="binding site" evidence="4">
    <location>
        <position position="132"/>
    </location>
    <ligand>
        <name>N(2)-acetyl-L-ornithine</name>
        <dbReference type="ChEBI" id="CHEBI:57805"/>
    </ligand>
</feature>
<dbReference type="GO" id="GO:0008483">
    <property type="term" value="F:transaminase activity"/>
    <property type="evidence" value="ECO:0007669"/>
    <property type="project" value="UniProtKB-KW"/>
</dbReference>
<feature type="binding site" evidence="4">
    <location>
        <position position="271"/>
    </location>
    <ligand>
        <name>N(2)-acetyl-L-ornithine</name>
        <dbReference type="ChEBI" id="CHEBI:57805"/>
    </ligand>
</feature>
<accession>A0ABW2KX09</accession>
<comment type="pathway">
    <text evidence="4">Amino-acid biosynthesis; L-arginine biosynthesis; N(2)-acetyl-L-ornithine from L-glutamate: step 4/4.</text>
</comment>
<evidence type="ECO:0000256" key="3">
    <source>
        <dbReference type="ARBA" id="ARBA00022898"/>
    </source>
</evidence>
<comment type="miscellaneous">
    <text evidence="4">May also have succinyldiaminopimelate aminotransferase activity, thus carrying out the corresponding step in lysine biosynthesis.</text>
</comment>
<comment type="subunit">
    <text evidence="4">Homodimer.</text>
</comment>
<comment type="cofactor">
    <cofactor evidence="4">
        <name>pyridoxal 5'-phosphate</name>
        <dbReference type="ChEBI" id="CHEBI:597326"/>
    </cofactor>
    <text evidence="4">Binds 1 pyridoxal phosphate per subunit.</text>
</comment>
<evidence type="ECO:0000256" key="1">
    <source>
        <dbReference type="ARBA" id="ARBA00022576"/>
    </source>
</evidence>
<dbReference type="InterPro" id="IPR015421">
    <property type="entry name" value="PyrdxlP-dep_Trfase_major"/>
</dbReference>
<keyword evidence="2 4" id="KW-0808">Transferase</keyword>
<sequence>MVPVVMPTYARIDVIFERGEGSYLWDTEGRRYLDFTSGIAVNALGHAHPYLVQKLTEQAHRLWHTSNLFRVAGQESLARRLTALTFADTVFFTNSGVEAWECAIKTVRKYHYETGNPQRTRFIVAGGAFHGRTTTAIAAAKSEKMVKGFGPLLDAFDQVAFNNLNELRAAITPETGAIMVEPILGEGGIIPADLDYLRALRRTADEFGLLLVFDEIQTGVGRTGRLFAHEWADVTPDVMCIAKGIGGGFPMGACLATEKAAVGMTAGTHGSTFGGNPLAMAVGNAVLDVVTAPGFLERVQETGSLLQTRLEALVERHPTVLAAARGRGLMLGLRCVVPNGDLVTRLRLNGLLVVSAADNAIRILPPLIVGETEIDEAIAILDRTCRELASQNGTAA</sequence>
<dbReference type="InterPro" id="IPR005814">
    <property type="entry name" value="Aminotrans_3"/>
</dbReference>
<comment type="catalytic activity">
    <reaction evidence="4">
        <text>N(2)-acetyl-L-ornithine + 2-oxoglutarate = N-acetyl-L-glutamate 5-semialdehyde + L-glutamate</text>
        <dbReference type="Rhea" id="RHEA:18049"/>
        <dbReference type="ChEBI" id="CHEBI:16810"/>
        <dbReference type="ChEBI" id="CHEBI:29123"/>
        <dbReference type="ChEBI" id="CHEBI:29985"/>
        <dbReference type="ChEBI" id="CHEBI:57805"/>
        <dbReference type="EC" id="2.6.1.11"/>
    </reaction>
</comment>
<dbReference type="Gene3D" id="3.40.640.10">
    <property type="entry name" value="Type I PLP-dependent aspartate aminotransferase-like (Major domain)"/>
    <property type="match status" value="1"/>
</dbReference>
<feature type="modified residue" description="N6-(pyridoxal phosphate)lysine" evidence="4">
    <location>
        <position position="243"/>
    </location>
</feature>
<keyword evidence="6" id="KW-1185">Reference proteome</keyword>
<dbReference type="InterPro" id="IPR015424">
    <property type="entry name" value="PyrdxlP-dep_Trfase"/>
</dbReference>
<dbReference type="CDD" id="cd00610">
    <property type="entry name" value="OAT_like"/>
    <property type="match status" value="1"/>
</dbReference>
<dbReference type="InterPro" id="IPR015422">
    <property type="entry name" value="PyrdxlP-dep_Trfase_small"/>
</dbReference>
<dbReference type="Proteomes" id="UP001596456">
    <property type="component" value="Unassembled WGS sequence"/>
</dbReference>
<protein>
    <recommendedName>
        <fullName evidence="4">Acetylornithine aminotransferase</fullName>
        <shortName evidence="4">ACOAT</shortName>
        <ecNumber evidence="4">2.6.1.11</ecNumber>
    </recommendedName>
</protein>
<dbReference type="PIRSF" id="PIRSF000521">
    <property type="entry name" value="Transaminase_4ab_Lys_Orn"/>
    <property type="match status" value="1"/>
</dbReference>
<evidence type="ECO:0000313" key="6">
    <source>
        <dbReference type="Proteomes" id="UP001596456"/>
    </source>
</evidence>
<reference evidence="6" key="1">
    <citation type="journal article" date="2019" name="Int. J. Syst. Evol. Microbiol.">
        <title>The Global Catalogue of Microorganisms (GCM) 10K type strain sequencing project: providing services to taxonomists for standard genome sequencing and annotation.</title>
        <authorList>
            <consortium name="The Broad Institute Genomics Platform"/>
            <consortium name="The Broad Institute Genome Sequencing Center for Infectious Disease"/>
            <person name="Wu L."/>
            <person name="Ma J."/>
        </authorList>
    </citation>
    <scope>NUCLEOTIDE SEQUENCE [LARGE SCALE GENOMIC DNA]</scope>
    <source>
        <strain evidence="6">CGMCC 1.16275</strain>
    </source>
</reference>
<dbReference type="InterPro" id="IPR050103">
    <property type="entry name" value="Class-III_PLP-dep_AT"/>
</dbReference>
<dbReference type="RefSeq" id="WP_377359348.1">
    <property type="nucleotide sequence ID" value="NZ_JBHTCM010000010.1"/>
</dbReference>
<feature type="binding site" evidence="4">
    <location>
        <begin position="214"/>
        <end position="217"/>
    </location>
    <ligand>
        <name>pyridoxal 5'-phosphate</name>
        <dbReference type="ChEBI" id="CHEBI:597326"/>
    </ligand>
</feature>
<evidence type="ECO:0000256" key="2">
    <source>
        <dbReference type="ARBA" id="ARBA00022679"/>
    </source>
</evidence>
<comment type="caution">
    <text evidence="5">The sequence shown here is derived from an EMBL/GenBank/DDBJ whole genome shotgun (WGS) entry which is preliminary data.</text>
</comment>
<gene>
    <name evidence="4" type="primary">argD</name>
    <name evidence="5" type="ORF">ACFQPS_12270</name>
</gene>
<evidence type="ECO:0000256" key="4">
    <source>
        <dbReference type="HAMAP-Rule" id="MF_01107"/>
    </source>
</evidence>
<dbReference type="PANTHER" id="PTHR11986">
    <property type="entry name" value="AMINOTRANSFERASE CLASS III"/>
    <property type="match status" value="1"/>
</dbReference>
<organism evidence="5 6">
    <name type="scientific">Rhodocista pekingensis</name>
    <dbReference type="NCBI Taxonomy" id="201185"/>
    <lineage>
        <taxon>Bacteria</taxon>
        <taxon>Pseudomonadati</taxon>
        <taxon>Pseudomonadota</taxon>
        <taxon>Alphaproteobacteria</taxon>
        <taxon>Rhodospirillales</taxon>
        <taxon>Azospirillaceae</taxon>
        <taxon>Rhodocista</taxon>
    </lineage>
</organism>
<proteinExistence type="inferred from homology"/>
<keyword evidence="4" id="KW-0028">Amino-acid biosynthesis</keyword>
<keyword evidence="3 4" id="KW-0663">Pyridoxal phosphate</keyword>
<name>A0ABW2KX09_9PROT</name>
<dbReference type="InterPro" id="IPR004636">
    <property type="entry name" value="AcOrn/SuccOrn_fam"/>
</dbReference>
<feature type="binding site" evidence="4">
    <location>
        <position position="272"/>
    </location>
    <ligand>
        <name>pyridoxal 5'-phosphate</name>
        <dbReference type="ChEBI" id="CHEBI:597326"/>
    </ligand>
</feature>
<dbReference type="NCBIfam" id="NF002325">
    <property type="entry name" value="PRK01278.1"/>
    <property type="match status" value="1"/>
</dbReference>
<comment type="similarity">
    <text evidence="4">Belongs to the class-III pyridoxal-phosphate-dependent aminotransferase family. ArgD subfamily.</text>
</comment>
<dbReference type="EMBL" id="JBHTCM010000010">
    <property type="protein sequence ID" value="MFC7333940.1"/>
    <property type="molecule type" value="Genomic_DNA"/>
</dbReference>
<dbReference type="Gene3D" id="3.90.1150.10">
    <property type="entry name" value="Aspartate Aminotransferase, domain 1"/>
    <property type="match status" value="1"/>
</dbReference>
<keyword evidence="4" id="KW-0055">Arginine biosynthesis</keyword>
<dbReference type="PROSITE" id="PS00600">
    <property type="entry name" value="AA_TRANSFER_CLASS_3"/>
    <property type="match status" value="1"/>
</dbReference>
<dbReference type="EC" id="2.6.1.11" evidence="4"/>
<keyword evidence="4" id="KW-0963">Cytoplasm</keyword>
<dbReference type="NCBIfam" id="TIGR00707">
    <property type="entry name" value="argD"/>
    <property type="match status" value="1"/>
</dbReference>
<evidence type="ECO:0000313" key="5">
    <source>
        <dbReference type="EMBL" id="MFC7333940.1"/>
    </source>
</evidence>
<feature type="binding site" evidence="4">
    <location>
        <position position="129"/>
    </location>
    <ligand>
        <name>pyridoxal 5'-phosphate</name>
        <dbReference type="ChEBI" id="CHEBI:597326"/>
    </ligand>
</feature>
<dbReference type="SUPFAM" id="SSF53383">
    <property type="entry name" value="PLP-dependent transferases"/>
    <property type="match status" value="1"/>
</dbReference>
<keyword evidence="1 4" id="KW-0032">Aminotransferase</keyword>
<comment type="caution">
    <text evidence="4">Lacks conserved residue(s) required for the propagation of feature annotation.</text>
</comment>
<dbReference type="InterPro" id="IPR049704">
    <property type="entry name" value="Aminotrans_3_PPA_site"/>
</dbReference>
<dbReference type="Pfam" id="PF00202">
    <property type="entry name" value="Aminotran_3"/>
    <property type="match status" value="1"/>
</dbReference>
<comment type="subcellular location">
    <subcellularLocation>
        <location evidence="4">Cytoplasm</location>
    </subcellularLocation>
</comment>
<dbReference type="PANTHER" id="PTHR11986:SF113">
    <property type="entry name" value="SUCCINYLORNITHINE TRANSAMINASE"/>
    <property type="match status" value="1"/>
</dbReference>
<dbReference type="HAMAP" id="MF_01107">
    <property type="entry name" value="ArgD_aminotrans_3"/>
    <property type="match status" value="1"/>
</dbReference>